<comment type="caution">
    <text evidence="4">The sequence shown here is derived from an EMBL/GenBank/DDBJ whole genome shotgun (WGS) entry which is preliminary data.</text>
</comment>
<dbReference type="Pfam" id="PF13517">
    <property type="entry name" value="FG-GAP_3"/>
    <property type="match status" value="2"/>
</dbReference>
<evidence type="ECO:0000256" key="2">
    <source>
        <dbReference type="SAM" id="MobiDB-lite"/>
    </source>
</evidence>
<keyword evidence="1" id="KW-0732">Signal</keyword>
<name>A0ABQ2Y9I2_9ACTN</name>
<reference evidence="5" key="1">
    <citation type="journal article" date="2019" name="Int. J. Syst. Evol. Microbiol.">
        <title>The Global Catalogue of Microorganisms (GCM) 10K type strain sequencing project: providing services to taxonomists for standard genome sequencing and annotation.</title>
        <authorList>
            <consortium name="The Broad Institute Genomics Platform"/>
            <consortium name="The Broad Institute Genome Sequencing Center for Infectious Disease"/>
            <person name="Wu L."/>
            <person name="Ma J."/>
        </authorList>
    </citation>
    <scope>NUCLEOTIDE SEQUENCE [LARGE SCALE GENOMIC DNA]</scope>
    <source>
        <strain evidence="5">JCM 4586</strain>
    </source>
</reference>
<protein>
    <recommendedName>
        <fullName evidence="3">Rv2525c-like glycoside hydrolase-like domain-containing protein</fullName>
    </recommendedName>
</protein>
<feature type="domain" description="Rv2525c-like glycoside hydrolase-like" evidence="3">
    <location>
        <begin position="199"/>
        <end position="398"/>
    </location>
</feature>
<dbReference type="Gene3D" id="2.40.128.340">
    <property type="match status" value="3"/>
</dbReference>
<accession>A0ABQ2Y9I2</accession>
<evidence type="ECO:0000259" key="3">
    <source>
        <dbReference type="Pfam" id="PF08924"/>
    </source>
</evidence>
<dbReference type="InterPro" id="IPR017853">
    <property type="entry name" value="GH"/>
</dbReference>
<dbReference type="Pfam" id="PF08924">
    <property type="entry name" value="Rv2525c_GlyHyd-like"/>
    <property type="match status" value="1"/>
</dbReference>
<dbReference type="InterPro" id="IPR028994">
    <property type="entry name" value="Integrin_alpha_N"/>
</dbReference>
<evidence type="ECO:0000256" key="1">
    <source>
        <dbReference type="ARBA" id="ARBA00022729"/>
    </source>
</evidence>
<dbReference type="Proteomes" id="UP000659223">
    <property type="component" value="Unassembled WGS sequence"/>
</dbReference>
<feature type="region of interest" description="Disordered" evidence="2">
    <location>
        <begin position="1"/>
        <end position="29"/>
    </location>
</feature>
<sequence length="802" mass="84636">MALAASGTAAVQAAPSDTGQPGTTPVTYHGLTLDVPSGWPVVDLEKGPDTCVRLDRHTVYLGHPGTQQSCPSHLVADKTDALILEPITGAGGQDVSHALRLPTGAPMPHRLPVTYDHETKVAVEGAGVMVTASYGTSGTTIAAVLGSARLDAKAKPTPLPGKAGSGLAAPPVAAVTADKGYTGPGFESCTAPSSAAMKTWKASSPYGAVGIYIGGRKRGCSQPQLTADWVRRQTADGWHLLPLFVDLQAGDISPATADAQGRESADAAVAKAADLGLGPGTVIYSDMEHYDNRSYRARVIDYVSGWTSRLHERGYRSGVYAGEKSGIRDLASVADNADYASPDVLWSANWNKTADVSDASMGLPGPGYWPNGRRIHQYDGQVNDTYGGVTLAIDRDYVDIAPASDLPTPGGEDGSSRIKGDFDGDGRDDVAVLYDYGTEGGISRSALWTFAGTGGGFGSPKKVWDSNTASDSWRWSAAKLTAGDFNGDGRADLAVLYDMGRTEDGRNRTKLYEFTSNGGGFNSPVKAWDSNDDPVKSWNWSAGKVVGGDFNGDGKTDIGVLYDYGRDDDRSRTGLWSFTSTGAAFTSPKLVWDSNVASGSWSWAASKPVAGDFNGDGKADIGVLYDMGRTEDGRNRTKLYEFTSNGGGFNSPVKAWDSNDDPVKSWNWDAGKVVGGDFNGDGKSDIGVLYDYGTTDSGNRTGLWTFNSTGNGFAGPAKVWDSGNDAVKSWNWNASKPVAGDFNGDGKTDVGVLYDYGRTDSGNRTGLWTFTSTGNGFGTPLLGWDSAKDAVKSWNWRTSKVS</sequence>
<dbReference type="InterPro" id="IPR015020">
    <property type="entry name" value="Rv2525c-like_Glyco_Hydro-like"/>
</dbReference>
<proteinExistence type="predicted"/>
<dbReference type="EMBL" id="BMUT01000003">
    <property type="protein sequence ID" value="GGX75218.1"/>
    <property type="molecule type" value="Genomic_DNA"/>
</dbReference>
<dbReference type="PANTHER" id="PTHR46580">
    <property type="entry name" value="SENSOR KINASE-RELATED"/>
    <property type="match status" value="1"/>
</dbReference>
<dbReference type="SUPFAM" id="SSF51445">
    <property type="entry name" value="(Trans)glycosidases"/>
    <property type="match status" value="1"/>
</dbReference>
<organism evidence="4 5">
    <name type="scientific">Streptomyces hiroshimensis</name>
    <dbReference type="NCBI Taxonomy" id="66424"/>
    <lineage>
        <taxon>Bacteria</taxon>
        <taxon>Bacillati</taxon>
        <taxon>Actinomycetota</taxon>
        <taxon>Actinomycetes</taxon>
        <taxon>Kitasatosporales</taxon>
        <taxon>Streptomycetaceae</taxon>
        <taxon>Streptomyces</taxon>
    </lineage>
</organism>
<gene>
    <name evidence="4" type="ORF">GCM10010324_20770</name>
</gene>
<keyword evidence="5" id="KW-1185">Reference proteome</keyword>
<feature type="compositionally biased region" description="Polar residues" evidence="2">
    <location>
        <begin position="15"/>
        <end position="26"/>
    </location>
</feature>
<dbReference type="InterPro" id="IPR013517">
    <property type="entry name" value="FG-GAP"/>
</dbReference>
<dbReference type="SUPFAM" id="SSF69318">
    <property type="entry name" value="Integrin alpha N-terminal domain"/>
    <property type="match status" value="1"/>
</dbReference>
<dbReference type="Gene3D" id="3.20.20.80">
    <property type="entry name" value="Glycosidases"/>
    <property type="match status" value="1"/>
</dbReference>
<evidence type="ECO:0000313" key="5">
    <source>
        <dbReference type="Proteomes" id="UP000659223"/>
    </source>
</evidence>
<evidence type="ECO:0000313" key="4">
    <source>
        <dbReference type="EMBL" id="GGX75218.1"/>
    </source>
</evidence>